<name>A0AAV2FP65_9ROSI</name>
<dbReference type="EMBL" id="OZ034820">
    <property type="protein sequence ID" value="CAL1400114.1"/>
    <property type="molecule type" value="Genomic_DNA"/>
</dbReference>
<keyword evidence="2" id="KW-1185">Reference proteome</keyword>
<dbReference type="Proteomes" id="UP001497516">
    <property type="component" value="Chromosome 7"/>
</dbReference>
<reference evidence="1 2" key="1">
    <citation type="submission" date="2024-04" db="EMBL/GenBank/DDBJ databases">
        <authorList>
            <person name="Fracassetti M."/>
        </authorList>
    </citation>
    <scope>NUCLEOTIDE SEQUENCE [LARGE SCALE GENOMIC DNA]</scope>
</reference>
<accession>A0AAV2FP65</accession>
<proteinExistence type="predicted"/>
<sequence length="99" mass="11253">MEIVLDPVVDEMVEPFVESTVDEVVEPIVESTIDEVVELFIEPVFEEMVEPVVELMVIHYADPDTTFEDVLQIAIQATTAAQVVSRHLLLWWSLLLQSL</sequence>
<evidence type="ECO:0000313" key="1">
    <source>
        <dbReference type="EMBL" id="CAL1400114.1"/>
    </source>
</evidence>
<protein>
    <submittedName>
        <fullName evidence="1">Uncharacterized protein</fullName>
    </submittedName>
</protein>
<gene>
    <name evidence="1" type="ORF">LTRI10_LOCUS40264</name>
</gene>
<dbReference type="AlphaFoldDB" id="A0AAV2FP65"/>
<evidence type="ECO:0000313" key="2">
    <source>
        <dbReference type="Proteomes" id="UP001497516"/>
    </source>
</evidence>
<organism evidence="1 2">
    <name type="scientific">Linum trigynum</name>
    <dbReference type="NCBI Taxonomy" id="586398"/>
    <lineage>
        <taxon>Eukaryota</taxon>
        <taxon>Viridiplantae</taxon>
        <taxon>Streptophyta</taxon>
        <taxon>Embryophyta</taxon>
        <taxon>Tracheophyta</taxon>
        <taxon>Spermatophyta</taxon>
        <taxon>Magnoliopsida</taxon>
        <taxon>eudicotyledons</taxon>
        <taxon>Gunneridae</taxon>
        <taxon>Pentapetalae</taxon>
        <taxon>rosids</taxon>
        <taxon>fabids</taxon>
        <taxon>Malpighiales</taxon>
        <taxon>Linaceae</taxon>
        <taxon>Linum</taxon>
    </lineage>
</organism>